<dbReference type="EMBL" id="LAZR01007077">
    <property type="protein sequence ID" value="KKM87615.1"/>
    <property type="molecule type" value="Genomic_DNA"/>
</dbReference>
<accession>A0A0F9NFU1</accession>
<dbReference type="GO" id="GO:0003676">
    <property type="term" value="F:nucleic acid binding"/>
    <property type="evidence" value="ECO:0007669"/>
    <property type="project" value="InterPro"/>
</dbReference>
<evidence type="ECO:0000256" key="1">
    <source>
        <dbReference type="ARBA" id="ARBA00022723"/>
    </source>
</evidence>
<evidence type="ECO:0000256" key="3">
    <source>
        <dbReference type="ARBA" id="ARBA00022833"/>
    </source>
</evidence>
<gene>
    <name evidence="5" type="ORF">LCGC14_1267140</name>
</gene>
<dbReference type="SMART" id="SM00440">
    <property type="entry name" value="ZnF_C2C2"/>
    <property type="match status" value="1"/>
</dbReference>
<dbReference type="AlphaFoldDB" id="A0A0F9NFU1"/>
<dbReference type="Pfam" id="PF01096">
    <property type="entry name" value="Zn_ribbon_TFIIS"/>
    <property type="match status" value="1"/>
</dbReference>
<reference evidence="5" key="1">
    <citation type="journal article" date="2015" name="Nature">
        <title>Complex archaea that bridge the gap between prokaryotes and eukaryotes.</title>
        <authorList>
            <person name="Spang A."/>
            <person name="Saw J.H."/>
            <person name="Jorgensen S.L."/>
            <person name="Zaremba-Niedzwiedzka K."/>
            <person name="Martijn J."/>
            <person name="Lind A.E."/>
            <person name="van Eijk R."/>
            <person name="Schleper C."/>
            <person name="Guy L."/>
            <person name="Ettema T.J."/>
        </authorList>
    </citation>
    <scope>NUCLEOTIDE SEQUENCE</scope>
</reference>
<dbReference type="SUPFAM" id="SSF57783">
    <property type="entry name" value="Zinc beta-ribbon"/>
    <property type="match status" value="1"/>
</dbReference>
<dbReference type="PROSITE" id="PS00466">
    <property type="entry name" value="ZF_TFIIS_1"/>
    <property type="match status" value="1"/>
</dbReference>
<dbReference type="PANTHER" id="PTHR11239:SF12">
    <property type="entry name" value="DNA-DIRECTED RNA POLYMERASE III SUBUNIT RPC10"/>
    <property type="match status" value="1"/>
</dbReference>
<evidence type="ECO:0000313" key="5">
    <source>
        <dbReference type="EMBL" id="KKM87615.1"/>
    </source>
</evidence>
<evidence type="ECO:0000259" key="4">
    <source>
        <dbReference type="PROSITE" id="PS51133"/>
    </source>
</evidence>
<dbReference type="PIRSF" id="PIRSF005586">
    <property type="entry name" value="RNApol_RpoM"/>
    <property type="match status" value="1"/>
</dbReference>
<dbReference type="Gene3D" id="2.20.25.10">
    <property type="match status" value="1"/>
</dbReference>
<dbReference type="CDD" id="cd10511">
    <property type="entry name" value="Zn-ribbon_TFS"/>
    <property type="match status" value="1"/>
</dbReference>
<feature type="domain" description="TFIIS-type" evidence="4">
    <location>
        <begin position="70"/>
        <end position="110"/>
    </location>
</feature>
<dbReference type="GO" id="GO:0008270">
    <property type="term" value="F:zinc ion binding"/>
    <property type="evidence" value="ECO:0007669"/>
    <property type="project" value="UniProtKB-KW"/>
</dbReference>
<name>A0A0F9NFU1_9ZZZZ</name>
<organism evidence="5">
    <name type="scientific">marine sediment metagenome</name>
    <dbReference type="NCBI Taxonomy" id="412755"/>
    <lineage>
        <taxon>unclassified sequences</taxon>
        <taxon>metagenomes</taxon>
        <taxon>ecological metagenomes</taxon>
    </lineage>
</organism>
<comment type="caution">
    <text evidence="5">The sequence shown here is derived from an EMBL/GenBank/DDBJ whole genome shotgun (WGS) entry which is preliminary data.</text>
</comment>
<dbReference type="NCBIfam" id="TIGR01384">
    <property type="entry name" value="TFS_arch"/>
    <property type="match status" value="1"/>
</dbReference>
<evidence type="ECO:0000256" key="2">
    <source>
        <dbReference type="ARBA" id="ARBA00022771"/>
    </source>
</evidence>
<dbReference type="GO" id="GO:0006351">
    <property type="term" value="P:DNA-templated transcription"/>
    <property type="evidence" value="ECO:0007669"/>
    <property type="project" value="InterPro"/>
</dbReference>
<protein>
    <recommendedName>
        <fullName evidence="4">TFIIS-type domain-containing protein</fullName>
    </recommendedName>
</protein>
<dbReference type="PANTHER" id="PTHR11239">
    <property type="entry name" value="DNA-DIRECTED RNA POLYMERASE"/>
    <property type="match status" value="1"/>
</dbReference>
<keyword evidence="3" id="KW-0862">Zinc</keyword>
<dbReference type="GO" id="GO:0003899">
    <property type="term" value="F:DNA-directed RNA polymerase activity"/>
    <property type="evidence" value="ECO:0007669"/>
    <property type="project" value="InterPro"/>
</dbReference>
<proteinExistence type="predicted"/>
<dbReference type="InterPro" id="IPR012164">
    <property type="entry name" value="Rpa12/Rpb9/Rpc10/TFS"/>
</dbReference>
<keyword evidence="1" id="KW-0479">Metal-binding</keyword>
<sequence>MVEFCPDCSNLLRKGRENDTVFLKCKCGYQKDLQVDKGILEENIKKKKKALEENLLIVSEEDKIIVFPKVKKYCPKCNNKEAETWQQQMRSADEPSTHFFRCLKCKHTWREY</sequence>
<keyword evidence="2" id="KW-0863">Zinc-finger</keyword>
<dbReference type="GO" id="GO:0006355">
    <property type="term" value="P:regulation of DNA-templated transcription"/>
    <property type="evidence" value="ECO:0007669"/>
    <property type="project" value="InterPro"/>
</dbReference>
<dbReference type="InterPro" id="IPR006288">
    <property type="entry name" value="TFS"/>
</dbReference>
<dbReference type="PROSITE" id="PS51133">
    <property type="entry name" value="ZF_TFIIS_2"/>
    <property type="match status" value="1"/>
</dbReference>
<dbReference type="InterPro" id="IPR001222">
    <property type="entry name" value="Znf_TFIIS"/>
</dbReference>